<gene>
    <name evidence="4" type="primary">paaD</name>
    <name evidence="4" type="ORF">DC432_05870</name>
</gene>
<dbReference type="Gene3D" id="3.10.129.10">
    <property type="entry name" value="Hotdog Thioesterase"/>
    <property type="match status" value="1"/>
</dbReference>
<evidence type="ECO:0000313" key="5">
    <source>
        <dbReference type="Proteomes" id="UP000244649"/>
    </source>
</evidence>
<dbReference type="InterPro" id="IPR003736">
    <property type="entry name" value="PAAI_dom"/>
</dbReference>
<keyword evidence="1" id="KW-0378">Hydrolase</keyword>
<dbReference type="InterPro" id="IPR011973">
    <property type="entry name" value="PaaD"/>
</dbReference>
<dbReference type="Pfam" id="PF03061">
    <property type="entry name" value="4HBT"/>
    <property type="match status" value="1"/>
</dbReference>
<dbReference type="EMBL" id="QDFT01000010">
    <property type="protein sequence ID" value="PVE76156.1"/>
    <property type="molecule type" value="Genomic_DNA"/>
</dbReference>
<dbReference type="SUPFAM" id="SSF54637">
    <property type="entry name" value="Thioesterase/thiol ester dehydrase-isomerase"/>
    <property type="match status" value="1"/>
</dbReference>
<dbReference type="Proteomes" id="UP000244649">
    <property type="component" value="Unassembled WGS sequence"/>
</dbReference>
<feature type="domain" description="Thioesterase" evidence="3">
    <location>
        <begin position="39"/>
        <end position="111"/>
    </location>
</feature>
<dbReference type="CDD" id="cd03443">
    <property type="entry name" value="PaaI_thioesterase"/>
    <property type="match status" value="1"/>
</dbReference>
<evidence type="ECO:0000313" key="4">
    <source>
        <dbReference type="EMBL" id="PVE76156.1"/>
    </source>
</evidence>
<feature type="region of interest" description="Disordered" evidence="2">
    <location>
        <begin position="117"/>
        <end position="200"/>
    </location>
</feature>
<reference evidence="4 5" key="1">
    <citation type="submission" date="2018-04" db="EMBL/GenBank/DDBJ databases">
        <authorList>
            <person name="Go L.Y."/>
            <person name="Mitchell J.A."/>
        </authorList>
    </citation>
    <scope>NUCLEOTIDE SEQUENCE [LARGE SCALE GENOMIC DNA]</scope>
    <source>
        <strain evidence="4 5">TPD7010</strain>
    </source>
</reference>
<feature type="compositionally biased region" description="Basic and acidic residues" evidence="2">
    <location>
        <begin position="175"/>
        <end position="189"/>
    </location>
</feature>
<evidence type="ECO:0000256" key="2">
    <source>
        <dbReference type="SAM" id="MobiDB-lite"/>
    </source>
</evidence>
<protein>
    <submittedName>
        <fullName evidence="4">Hydroxyphenylacetyl-CoA thioesterase PaaI</fullName>
    </submittedName>
</protein>
<proteinExistence type="predicted"/>
<dbReference type="RefSeq" id="WP_116537074.1">
    <property type="nucleotide sequence ID" value="NZ_QDFT01000010.1"/>
</dbReference>
<feature type="compositionally biased region" description="Low complexity" evidence="2">
    <location>
        <begin position="129"/>
        <end position="154"/>
    </location>
</feature>
<dbReference type="InterPro" id="IPR052723">
    <property type="entry name" value="Acyl-CoA_thioesterase_PaaI"/>
</dbReference>
<dbReference type="PANTHER" id="PTHR42856">
    <property type="entry name" value="ACYL-COENZYME A THIOESTERASE PAAI"/>
    <property type="match status" value="1"/>
</dbReference>
<name>A0A2T7WQX1_MICTE</name>
<dbReference type="NCBIfam" id="TIGR00369">
    <property type="entry name" value="unchar_dom_1"/>
    <property type="match status" value="1"/>
</dbReference>
<sequence>MMQRDRASAMLGMVVEHDAPGESRVSMTVRDDMLNGFAITHGGLVFTLADTAFAIACNEDERVTVAGGADITFLKSTTSGQTLTATAVRRARSGRTGLYDIRVTDETGDLVAEVRGRSITTDRRPPAEPAAVAGSAPVAGAAPAAEPAADTTSAMRTNPARHADAPTEDVYIAEVVHDADPHPSNDFERSAALPTTEVSR</sequence>
<dbReference type="InterPro" id="IPR006683">
    <property type="entry name" value="Thioestr_dom"/>
</dbReference>
<accession>A0A2T7WQX1</accession>
<dbReference type="InterPro" id="IPR029069">
    <property type="entry name" value="HotDog_dom_sf"/>
</dbReference>
<dbReference type="NCBIfam" id="TIGR02286">
    <property type="entry name" value="PaaD"/>
    <property type="match status" value="1"/>
</dbReference>
<dbReference type="PANTHER" id="PTHR42856:SF1">
    <property type="entry name" value="ACYL-COENZYME A THIOESTERASE PAAI"/>
    <property type="match status" value="1"/>
</dbReference>
<comment type="caution">
    <text evidence="4">The sequence shown here is derived from an EMBL/GenBank/DDBJ whole genome shotgun (WGS) entry which is preliminary data.</text>
</comment>
<organism evidence="4 5">
    <name type="scientific">Microbacterium testaceum</name>
    <name type="common">Aureobacterium testaceum</name>
    <name type="synonym">Brevibacterium testaceum</name>
    <dbReference type="NCBI Taxonomy" id="2033"/>
    <lineage>
        <taxon>Bacteria</taxon>
        <taxon>Bacillati</taxon>
        <taxon>Actinomycetota</taxon>
        <taxon>Actinomycetes</taxon>
        <taxon>Micrococcales</taxon>
        <taxon>Microbacteriaceae</taxon>
        <taxon>Microbacterium</taxon>
    </lineage>
</organism>
<dbReference type="GO" id="GO:0016289">
    <property type="term" value="F:acyl-CoA hydrolase activity"/>
    <property type="evidence" value="ECO:0007669"/>
    <property type="project" value="TreeGrafter"/>
</dbReference>
<feature type="compositionally biased region" description="Basic and acidic residues" evidence="2">
    <location>
        <begin position="117"/>
        <end position="126"/>
    </location>
</feature>
<dbReference type="AlphaFoldDB" id="A0A2T7WQX1"/>
<evidence type="ECO:0000259" key="3">
    <source>
        <dbReference type="Pfam" id="PF03061"/>
    </source>
</evidence>
<evidence type="ECO:0000256" key="1">
    <source>
        <dbReference type="ARBA" id="ARBA00022801"/>
    </source>
</evidence>